<evidence type="ECO:0000256" key="3">
    <source>
        <dbReference type="ARBA" id="ARBA00022448"/>
    </source>
</evidence>
<reference evidence="9" key="1">
    <citation type="submission" date="2024-07" db="EMBL/GenBank/DDBJ databases">
        <title>Identification and characteristics of an arsenic-resistant bacterial isolate, which belongs to a novel species.</title>
        <authorList>
            <person name="Juszczyk A."/>
            <person name="Kowalczyk A."/>
            <person name="Was K."/>
            <person name="Kosowicz W."/>
            <person name="Budzyn A."/>
            <person name="Latowski D."/>
        </authorList>
    </citation>
    <scope>NUCLEOTIDE SEQUENCE</scope>
    <source>
        <strain evidence="9">As8PL</strain>
    </source>
</reference>
<evidence type="ECO:0000256" key="2">
    <source>
        <dbReference type="ARBA" id="ARBA00007998"/>
    </source>
</evidence>
<keyword evidence="3" id="KW-0813">Transport</keyword>
<feature type="transmembrane region" description="Helical" evidence="8">
    <location>
        <begin position="182"/>
        <end position="204"/>
    </location>
</feature>
<evidence type="ECO:0000313" key="9">
    <source>
        <dbReference type="EMBL" id="XDI38087.1"/>
    </source>
</evidence>
<proteinExistence type="inferred from homology"/>
<keyword evidence="5 8" id="KW-0812">Transmembrane</keyword>
<dbReference type="RefSeq" id="WP_368505412.1">
    <property type="nucleotide sequence ID" value="NZ_CP162551.1"/>
</dbReference>
<evidence type="ECO:0000256" key="5">
    <source>
        <dbReference type="ARBA" id="ARBA00022692"/>
    </source>
</evidence>
<feature type="transmembrane region" description="Helical" evidence="8">
    <location>
        <begin position="81"/>
        <end position="100"/>
    </location>
</feature>
<keyword evidence="4" id="KW-0309">Germination</keyword>
<feature type="transmembrane region" description="Helical" evidence="8">
    <location>
        <begin position="333"/>
        <end position="355"/>
    </location>
</feature>
<dbReference type="EMBL" id="CP162551">
    <property type="protein sequence ID" value="XDI38087.1"/>
    <property type="molecule type" value="Genomic_DNA"/>
</dbReference>
<dbReference type="PANTHER" id="PTHR34975:SF2">
    <property type="entry name" value="SPORE GERMINATION PROTEIN A2"/>
    <property type="match status" value="1"/>
</dbReference>
<dbReference type="InterPro" id="IPR004761">
    <property type="entry name" value="Spore_GerAB"/>
</dbReference>
<keyword evidence="6 8" id="KW-1133">Transmembrane helix</keyword>
<feature type="transmembrane region" description="Helical" evidence="8">
    <location>
        <begin position="272"/>
        <end position="291"/>
    </location>
</feature>
<organism evidence="9">
    <name type="scientific">Alkalihalophilus sp. As8PL</name>
    <dbReference type="NCBI Taxonomy" id="3237103"/>
    <lineage>
        <taxon>Bacteria</taxon>
        <taxon>Bacillati</taxon>
        <taxon>Bacillota</taxon>
        <taxon>Bacilli</taxon>
        <taxon>Bacillales</taxon>
        <taxon>Bacillaceae</taxon>
        <taxon>Alkalihalophilus</taxon>
    </lineage>
</organism>
<keyword evidence="7 8" id="KW-0472">Membrane</keyword>
<evidence type="ECO:0000256" key="1">
    <source>
        <dbReference type="ARBA" id="ARBA00004141"/>
    </source>
</evidence>
<feature type="transmembrane region" description="Helical" evidence="8">
    <location>
        <begin position="303"/>
        <end position="321"/>
    </location>
</feature>
<protein>
    <submittedName>
        <fullName evidence="9">Endospore germination permease</fullName>
    </submittedName>
</protein>
<dbReference type="GO" id="GO:0016020">
    <property type="term" value="C:membrane"/>
    <property type="evidence" value="ECO:0007669"/>
    <property type="project" value="UniProtKB-SubCell"/>
</dbReference>
<accession>A0AB39BW76</accession>
<dbReference type="AlphaFoldDB" id="A0AB39BW76"/>
<feature type="transmembrane region" description="Helical" evidence="8">
    <location>
        <begin position="7"/>
        <end position="28"/>
    </location>
</feature>
<dbReference type="NCBIfam" id="TIGR00912">
    <property type="entry name" value="2A0309"/>
    <property type="match status" value="1"/>
</dbReference>
<feature type="transmembrane region" description="Helical" evidence="8">
    <location>
        <begin position="120"/>
        <end position="138"/>
    </location>
</feature>
<sequence>MKSSDSVSLIAVILLTITSVGLFNHVTVIPVLIEAVGRDAWVSVLLAGFVTLCWIPLLYFVMRKSKQKNVFVWLQEKVGKVIAFLLIGSISLLFLIKSTVTITELTEWTIITYLPGTPNLLIIGIFSIICFLTAITNLRTIAIVNGVLLPIVVTLGFFVMFANQPNKDYSLLFPVLEKGFDASLLKGMVFSAAGLVEIIVILLIQHKINSSIKLIPLLITTVILMGLTIGPLIGAIVEFGPVEAARQRFPAYEEWALVSIGRYVEHVDFLSIYQWLTGAFIRISFFMFLIPEIFNLTDQKKRVKVLGGYFITMIILTQLPNNDFQFHYILSTYFLPVTLFFIVAVSLLFSLLVLIKRKKGGSRTHEIS</sequence>
<evidence type="ECO:0000256" key="6">
    <source>
        <dbReference type="ARBA" id="ARBA00022989"/>
    </source>
</evidence>
<feature type="transmembrane region" description="Helical" evidence="8">
    <location>
        <begin position="40"/>
        <end position="61"/>
    </location>
</feature>
<evidence type="ECO:0000256" key="8">
    <source>
        <dbReference type="SAM" id="Phobius"/>
    </source>
</evidence>
<gene>
    <name evidence="9" type="ORF">AB3N04_07130</name>
</gene>
<dbReference type="GO" id="GO:0009847">
    <property type="term" value="P:spore germination"/>
    <property type="evidence" value="ECO:0007669"/>
    <property type="project" value="InterPro"/>
</dbReference>
<comment type="similarity">
    <text evidence="2">Belongs to the amino acid-polyamine-organocation (APC) superfamily. Spore germination protein (SGP) (TC 2.A.3.9) family.</text>
</comment>
<dbReference type="PANTHER" id="PTHR34975">
    <property type="entry name" value="SPORE GERMINATION PROTEIN A2"/>
    <property type="match status" value="1"/>
</dbReference>
<feature type="transmembrane region" description="Helical" evidence="8">
    <location>
        <begin position="143"/>
        <end position="162"/>
    </location>
</feature>
<feature type="transmembrane region" description="Helical" evidence="8">
    <location>
        <begin position="216"/>
        <end position="237"/>
    </location>
</feature>
<name>A0AB39BW76_9BACI</name>
<evidence type="ECO:0000256" key="7">
    <source>
        <dbReference type="ARBA" id="ARBA00023136"/>
    </source>
</evidence>
<evidence type="ECO:0000256" key="4">
    <source>
        <dbReference type="ARBA" id="ARBA00022544"/>
    </source>
</evidence>
<comment type="subcellular location">
    <subcellularLocation>
        <location evidence="1">Membrane</location>
        <topology evidence="1">Multi-pass membrane protein</topology>
    </subcellularLocation>
</comment>
<dbReference type="Pfam" id="PF03845">
    <property type="entry name" value="Spore_permease"/>
    <property type="match status" value="1"/>
</dbReference>